<sequence length="514" mass="58448">MAEKSFIVRSAHLPESKEQAPGHDTVDAAQSIESAGCDEGYFTEAKSALESEDDDSSATSSDSSAAWEQEPFTSFQHKVKRLFLKAFPGYGFADIRVDSIKGGSFNRVIGVTILEPHRFTVRWLQQRMRACIGLHVETRSEQYVVRIPRFDTEVEKMIDDIAALQFASFRLQLPVPVLIHFEVFAANAINSPYTIQTRLPGLHLSSLRLNLEQRKSLLRNVMEVQRQLNSVTNTSAGNITIATSSIAEVQLYQFEIPKSRPDLAPLPKYAATPCQSTFDLLKELCNRWKELYGLHNIMVDIIWNRVDIIISSLREHGFLPDTDQFYFCHTDFVGHNILVELRGDTDVDITAVLDWDSEWVFFAPKFVAYRAPLWLWNDMYDHGTYETKALLTPVDSDEEELKRTFEELADEEWLRYAFAPEFVVARRLFEILRSGAPGSEHWDEAKDIFKTWQEMYPETEGLVDDDSLYADSEPVSDSDGDPCSGSSSDEEYSEDENIGAEAKDSVMQSEPEIV</sequence>
<reference evidence="3" key="1">
    <citation type="submission" date="2022-10" db="EMBL/GenBank/DDBJ databases">
        <title>Tapping the CABI collections for fungal endophytes: first genome assemblies for Collariella, Neodidymelliopsis, Ascochyta clinopodiicola, Didymella pomorum, Didymosphaeria variabile, Neocosmospora piperis and Neocucurbitaria cava.</title>
        <authorList>
            <person name="Hill R."/>
        </authorList>
    </citation>
    <scope>NUCLEOTIDE SEQUENCE</scope>
    <source>
        <strain evidence="3">IMI 356814</strain>
    </source>
</reference>
<evidence type="ECO:0000256" key="1">
    <source>
        <dbReference type="SAM" id="MobiDB-lite"/>
    </source>
</evidence>
<evidence type="ECO:0000313" key="4">
    <source>
        <dbReference type="Proteomes" id="UP001140560"/>
    </source>
</evidence>
<dbReference type="PANTHER" id="PTHR21310:SF56">
    <property type="entry name" value="AMINOGLYCOSIDE PHOSPHOTRANSFERASE DOMAIN-CONTAINING PROTEIN"/>
    <property type="match status" value="1"/>
</dbReference>
<dbReference type="InterPro" id="IPR051678">
    <property type="entry name" value="AGP_Transferase"/>
</dbReference>
<name>A0A9W9CNH0_9PLEO</name>
<dbReference type="PANTHER" id="PTHR21310">
    <property type="entry name" value="AMINOGLYCOSIDE PHOSPHOTRANSFERASE-RELATED-RELATED"/>
    <property type="match status" value="1"/>
</dbReference>
<keyword evidence="4" id="KW-1185">Reference proteome</keyword>
<dbReference type="Pfam" id="PF01636">
    <property type="entry name" value="APH"/>
    <property type="match status" value="1"/>
</dbReference>
<evidence type="ECO:0000313" key="3">
    <source>
        <dbReference type="EMBL" id="KAJ4372024.1"/>
    </source>
</evidence>
<dbReference type="InterPro" id="IPR002575">
    <property type="entry name" value="Aminoglycoside_PTrfase"/>
</dbReference>
<gene>
    <name evidence="3" type="ORF">N0V83_003797</name>
</gene>
<feature type="compositionally biased region" description="Acidic residues" evidence="1">
    <location>
        <begin position="488"/>
        <end position="498"/>
    </location>
</feature>
<dbReference type="EMBL" id="JAPEUY010000006">
    <property type="protein sequence ID" value="KAJ4372024.1"/>
    <property type="molecule type" value="Genomic_DNA"/>
</dbReference>
<dbReference type="OrthoDB" id="10003767at2759"/>
<feature type="compositionally biased region" description="Acidic residues" evidence="1">
    <location>
        <begin position="464"/>
        <end position="480"/>
    </location>
</feature>
<dbReference type="Proteomes" id="UP001140560">
    <property type="component" value="Unassembled WGS sequence"/>
</dbReference>
<comment type="caution">
    <text evidence="3">The sequence shown here is derived from an EMBL/GenBank/DDBJ whole genome shotgun (WGS) entry which is preliminary data.</text>
</comment>
<dbReference type="AlphaFoldDB" id="A0A9W9CNH0"/>
<dbReference type="InterPro" id="IPR011009">
    <property type="entry name" value="Kinase-like_dom_sf"/>
</dbReference>
<protein>
    <recommendedName>
        <fullName evidence="2">Aminoglycoside phosphotransferase domain-containing protein</fullName>
    </recommendedName>
</protein>
<feature type="compositionally biased region" description="Basic and acidic residues" evidence="1">
    <location>
        <begin position="12"/>
        <end position="25"/>
    </location>
</feature>
<dbReference type="SUPFAM" id="SSF56112">
    <property type="entry name" value="Protein kinase-like (PK-like)"/>
    <property type="match status" value="1"/>
</dbReference>
<feature type="region of interest" description="Disordered" evidence="1">
    <location>
        <begin position="464"/>
        <end position="514"/>
    </location>
</feature>
<organism evidence="3 4">
    <name type="scientific">Neocucurbitaria cava</name>
    <dbReference type="NCBI Taxonomy" id="798079"/>
    <lineage>
        <taxon>Eukaryota</taxon>
        <taxon>Fungi</taxon>
        <taxon>Dikarya</taxon>
        <taxon>Ascomycota</taxon>
        <taxon>Pezizomycotina</taxon>
        <taxon>Dothideomycetes</taxon>
        <taxon>Pleosporomycetidae</taxon>
        <taxon>Pleosporales</taxon>
        <taxon>Pleosporineae</taxon>
        <taxon>Cucurbitariaceae</taxon>
        <taxon>Neocucurbitaria</taxon>
    </lineage>
</organism>
<accession>A0A9W9CNH0</accession>
<feature type="region of interest" description="Disordered" evidence="1">
    <location>
        <begin position="1"/>
        <end position="25"/>
    </location>
</feature>
<proteinExistence type="predicted"/>
<feature type="domain" description="Aminoglycoside phosphotransferase" evidence="2">
    <location>
        <begin position="136"/>
        <end position="356"/>
    </location>
</feature>
<evidence type="ECO:0000259" key="2">
    <source>
        <dbReference type="Pfam" id="PF01636"/>
    </source>
</evidence>